<comment type="caution">
    <text evidence="1">The sequence shown here is derived from an EMBL/GenBank/DDBJ whole genome shotgun (WGS) entry which is preliminary data.</text>
</comment>
<sequence>MHNARRAHAPGGNSTFVFDDGWKANMREPSKRPLNLARGPDVHLIRELEGEAVHRHTNGLRRQPIESAGPPPPPEMFRAPPTLHAPMVHAPMAGRQPYGHAPVSFEQHDSLSDFVNDQQSGHAEKRSGVHGAPQAVPPGGFSSFSFGWGDDGMNNHHMDYHRRHMPLARPVQPDSASYGANGRNGVVGIDQCGHGVSGYGRANSDYAHGGSSFGCGASKPVGVDVWPHTGSSNVVAVRSSTRVCAPPGGVSTLVFG</sequence>
<accession>A0AB34J1S6</accession>
<organism evidence="1 2">
    <name type="scientific">Prymnesium parvum</name>
    <name type="common">Toxic golden alga</name>
    <dbReference type="NCBI Taxonomy" id="97485"/>
    <lineage>
        <taxon>Eukaryota</taxon>
        <taxon>Haptista</taxon>
        <taxon>Haptophyta</taxon>
        <taxon>Prymnesiophyceae</taxon>
        <taxon>Prymnesiales</taxon>
        <taxon>Prymnesiaceae</taxon>
        <taxon>Prymnesium</taxon>
    </lineage>
</organism>
<dbReference type="AlphaFoldDB" id="A0AB34J1S6"/>
<keyword evidence="2" id="KW-1185">Reference proteome</keyword>
<reference evidence="1 2" key="1">
    <citation type="journal article" date="2024" name="Science">
        <title>Giant polyketide synthase enzymes in the biosynthesis of giant marine polyether toxins.</title>
        <authorList>
            <person name="Fallon T.R."/>
            <person name="Shende V.V."/>
            <person name="Wierzbicki I.H."/>
            <person name="Pendleton A.L."/>
            <person name="Watervoot N.F."/>
            <person name="Auber R.P."/>
            <person name="Gonzalez D.J."/>
            <person name="Wisecaver J.H."/>
            <person name="Moore B.S."/>
        </authorList>
    </citation>
    <scope>NUCLEOTIDE SEQUENCE [LARGE SCALE GENOMIC DNA]</scope>
    <source>
        <strain evidence="1 2">12B1</strain>
    </source>
</reference>
<dbReference type="EMBL" id="JBGBPQ010000014">
    <property type="protein sequence ID" value="KAL1511347.1"/>
    <property type="molecule type" value="Genomic_DNA"/>
</dbReference>
<protein>
    <submittedName>
        <fullName evidence="1">Uncharacterized protein</fullName>
    </submittedName>
</protein>
<proteinExistence type="predicted"/>
<evidence type="ECO:0000313" key="1">
    <source>
        <dbReference type="EMBL" id="KAL1511347.1"/>
    </source>
</evidence>
<name>A0AB34J1S6_PRYPA</name>
<gene>
    <name evidence="1" type="ORF">AB1Y20_006150</name>
</gene>
<dbReference type="Proteomes" id="UP001515480">
    <property type="component" value="Unassembled WGS sequence"/>
</dbReference>
<evidence type="ECO:0000313" key="2">
    <source>
        <dbReference type="Proteomes" id="UP001515480"/>
    </source>
</evidence>